<dbReference type="AlphaFoldDB" id="A0A4P6JKW4"/>
<keyword evidence="3" id="KW-1185">Reference proteome</keyword>
<protein>
    <submittedName>
        <fullName evidence="2">Glycosyltransferase</fullName>
    </submittedName>
</protein>
<evidence type="ECO:0000259" key="1">
    <source>
        <dbReference type="Pfam" id="PF00534"/>
    </source>
</evidence>
<dbReference type="SUPFAM" id="SSF53756">
    <property type="entry name" value="UDP-Glycosyltransferase/glycogen phosphorylase"/>
    <property type="match status" value="1"/>
</dbReference>
<accession>A0A4P6JKW4</accession>
<reference evidence="2 3" key="1">
    <citation type="submission" date="2019-01" db="EMBL/GenBank/DDBJ databases">
        <title>Ktedonosporobacter rubrisoli SCAWS-G2.</title>
        <authorList>
            <person name="Huang Y."/>
            <person name="Yan B."/>
        </authorList>
    </citation>
    <scope>NUCLEOTIDE SEQUENCE [LARGE SCALE GENOMIC DNA]</scope>
    <source>
        <strain evidence="2 3">SCAWS-G2</strain>
    </source>
</reference>
<gene>
    <name evidence="2" type="ORF">EPA93_06715</name>
</gene>
<name>A0A4P6JKW4_KTERU</name>
<dbReference type="Proteomes" id="UP000290365">
    <property type="component" value="Chromosome"/>
</dbReference>
<dbReference type="Gene3D" id="3.40.50.2000">
    <property type="entry name" value="Glycogen Phosphorylase B"/>
    <property type="match status" value="2"/>
</dbReference>
<proteinExistence type="predicted"/>
<evidence type="ECO:0000313" key="2">
    <source>
        <dbReference type="EMBL" id="QBD75713.1"/>
    </source>
</evidence>
<sequence length="722" mass="81694">MEGIRTLKICFIGKYAPIQGGVSRENFWSAYALAQAGFEVHVVTNAQEVEYQYRTLEDAWFGHPQAHLKATARGKLTIHTSSSSLKHSYIPWANPFVTKLATMATEVITAYGCDLICGYYLEPYGVAAYLASRWTGVPYGLRHAGSDVGRLLLCPDLQTTYIQTILAADYIFTARSTLRRFLHLGIDLDKLYFPARSSLPTTYFHPDAPPLDINALVALVCRSVPETRYRGIYHRFADKPFDPSLPTIGIYGKLGLAKGSFDLLKALKQLHETGFKFNFLALTQGRLQTMFDFAQCIEEYGLTPATWLLPFIPHWSIPNFIRACTAVCFLERDFPIKIHQPGVPGEVFACGTCLILSQEIAEKQFYREKLRSGYNAYIVDARNISYLAATLKTALENPPASREIGMHGYYDISAGTEDFPAFVDNLASSFTIIQQDVVLRRNSMSIAEMQACLARLYVDDSFRMLFDLAPEASLDAYKLTDEEIAALKGIDKKMLQRFAASLKAKRRERLKYVYPLLFHLPGIDINRYFTRFYHLYPAKPHDSTLSRIQEFGSFMEQCLTTDEDTPPYASEIARYERLCHAAAFLPTPEDAFTHINATPATATTPLTLEDRPIIRPGCYAEMFAYDIVKIAHALREQQESGNLQTGQYYFVFQQVEIATHPKIFAVSSATYDLFMLCDGSHTIATLIHKMEKRFGREDLEKELLQMLQHLSSLRMIGVAKHE</sequence>
<organism evidence="2 3">
    <name type="scientific">Ktedonosporobacter rubrisoli</name>
    <dbReference type="NCBI Taxonomy" id="2509675"/>
    <lineage>
        <taxon>Bacteria</taxon>
        <taxon>Bacillati</taxon>
        <taxon>Chloroflexota</taxon>
        <taxon>Ktedonobacteria</taxon>
        <taxon>Ktedonobacterales</taxon>
        <taxon>Ktedonosporobacteraceae</taxon>
        <taxon>Ktedonosporobacter</taxon>
    </lineage>
</organism>
<evidence type="ECO:0000313" key="3">
    <source>
        <dbReference type="Proteomes" id="UP000290365"/>
    </source>
</evidence>
<dbReference type="InterPro" id="IPR001296">
    <property type="entry name" value="Glyco_trans_1"/>
</dbReference>
<dbReference type="OrthoDB" id="9810929at2"/>
<feature type="domain" description="Glycosyl transferase family 1" evidence="1">
    <location>
        <begin position="240"/>
        <end position="405"/>
    </location>
</feature>
<dbReference type="EMBL" id="CP035758">
    <property type="protein sequence ID" value="QBD75713.1"/>
    <property type="molecule type" value="Genomic_DNA"/>
</dbReference>
<dbReference type="Pfam" id="PF00534">
    <property type="entry name" value="Glycos_transf_1"/>
    <property type="match status" value="1"/>
</dbReference>
<dbReference type="KEGG" id="kbs:EPA93_06715"/>
<dbReference type="GO" id="GO:0016757">
    <property type="term" value="F:glycosyltransferase activity"/>
    <property type="evidence" value="ECO:0007669"/>
    <property type="project" value="InterPro"/>
</dbReference>
<keyword evidence="2" id="KW-0808">Transferase</keyword>